<reference evidence="4 5" key="1">
    <citation type="journal article" date="2012" name="Nature">
        <title>Repeated polyploidization of Gossypium genomes and the evolution of spinnable cotton fibres.</title>
        <authorList>
            <person name="Paterson A.H."/>
            <person name="Wendel J.F."/>
            <person name="Gundlach H."/>
            <person name="Guo H."/>
            <person name="Jenkins J."/>
            <person name="Jin D."/>
            <person name="Llewellyn D."/>
            <person name="Showmaker K.C."/>
            <person name="Shu S."/>
            <person name="Udall J."/>
            <person name="Yoo M.J."/>
            <person name="Byers R."/>
            <person name="Chen W."/>
            <person name="Doron-Faigenboim A."/>
            <person name="Duke M.V."/>
            <person name="Gong L."/>
            <person name="Grimwood J."/>
            <person name="Grover C."/>
            <person name="Grupp K."/>
            <person name="Hu G."/>
            <person name="Lee T.H."/>
            <person name="Li J."/>
            <person name="Lin L."/>
            <person name="Liu T."/>
            <person name="Marler B.S."/>
            <person name="Page J.T."/>
            <person name="Roberts A.W."/>
            <person name="Romanel E."/>
            <person name="Sanders W.S."/>
            <person name="Szadkowski E."/>
            <person name="Tan X."/>
            <person name="Tang H."/>
            <person name="Xu C."/>
            <person name="Wang J."/>
            <person name="Wang Z."/>
            <person name="Zhang D."/>
            <person name="Zhang L."/>
            <person name="Ashrafi H."/>
            <person name="Bedon F."/>
            <person name="Bowers J.E."/>
            <person name="Brubaker C.L."/>
            <person name="Chee P.W."/>
            <person name="Das S."/>
            <person name="Gingle A.R."/>
            <person name="Haigler C.H."/>
            <person name="Harker D."/>
            <person name="Hoffmann L.V."/>
            <person name="Hovav R."/>
            <person name="Jones D.C."/>
            <person name="Lemke C."/>
            <person name="Mansoor S."/>
            <person name="ur Rahman M."/>
            <person name="Rainville L.N."/>
            <person name="Rambani A."/>
            <person name="Reddy U.K."/>
            <person name="Rong J.K."/>
            <person name="Saranga Y."/>
            <person name="Scheffler B.E."/>
            <person name="Scheffler J.A."/>
            <person name="Stelly D.M."/>
            <person name="Triplett B.A."/>
            <person name="Van Deynze A."/>
            <person name="Vaslin M.F."/>
            <person name="Waghmare V.N."/>
            <person name="Walford S.A."/>
            <person name="Wright R.J."/>
            <person name="Zaki E.A."/>
            <person name="Zhang T."/>
            <person name="Dennis E.S."/>
            <person name="Mayer K.F."/>
            <person name="Peterson D.G."/>
            <person name="Rokhsar D.S."/>
            <person name="Wang X."/>
            <person name="Schmutz J."/>
        </authorList>
    </citation>
    <scope>NUCLEOTIDE SEQUENCE [LARGE SCALE GENOMIC DNA]</scope>
</reference>
<accession>A0A0D2SIL9</accession>
<dbReference type="InterPro" id="IPR027806">
    <property type="entry name" value="HARBI1_dom"/>
</dbReference>
<keyword evidence="5" id="KW-1185">Reference proteome</keyword>
<comment type="cofactor">
    <cofactor evidence="1">
        <name>a divalent metal cation</name>
        <dbReference type="ChEBI" id="CHEBI:60240"/>
    </cofactor>
</comment>
<dbReference type="Proteomes" id="UP000032304">
    <property type="component" value="Chromosome 13"/>
</dbReference>
<feature type="domain" description="DDE Tnp4" evidence="3">
    <location>
        <begin position="6"/>
        <end position="60"/>
    </location>
</feature>
<dbReference type="eggNOG" id="KOG4585">
    <property type="taxonomic scope" value="Eukaryota"/>
</dbReference>
<keyword evidence="2" id="KW-0479">Metal-binding</keyword>
<dbReference type="STRING" id="29730.A0A0D2SIL9"/>
<name>A0A0D2SIL9_GOSRA</name>
<dbReference type="Gramene" id="KJB83047">
    <property type="protein sequence ID" value="KJB83047"/>
    <property type="gene ID" value="B456_013G226800"/>
</dbReference>
<evidence type="ECO:0000256" key="1">
    <source>
        <dbReference type="ARBA" id="ARBA00001968"/>
    </source>
</evidence>
<evidence type="ECO:0000256" key="2">
    <source>
        <dbReference type="ARBA" id="ARBA00022723"/>
    </source>
</evidence>
<evidence type="ECO:0000259" key="3">
    <source>
        <dbReference type="Pfam" id="PF13359"/>
    </source>
</evidence>
<dbReference type="AlphaFoldDB" id="A0A0D2SIL9"/>
<sequence>MRRLKNWAQHAFNEKIYEIEKLGKEAFGRLKGRWAILQKRMDIKLQELPAVLGASCVLHNICEMRQEEMEGELKFEVFEIHGYCTS</sequence>
<organism evidence="4 5">
    <name type="scientific">Gossypium raimondii</name>
    <name type="common">Peruvian cotton</name>
    <name type="synonym">Gossypium klotzschianum subsp. raimondii</name>
    <dbReference type="NCBI Taxonomy" id="29730"/>
    <lineage>
        <taxon>Eukaryota</taxon>
        <taxon>Viridiplantae</taxon>
        <taxon>Streptophyta</taxon>
        <taxon>Embryophyta</taxon>
        <taxon>Tracheophyta</taxon>
        <taxon>Spermatophyta</taxon>
        <taxon>Magnoliopsida</taxon>
        <taxon>eudicotyledons</taxon>
        <taxon>Gunneridae</taxon>
        <taxon>Pentapetalae</taxon>
        <taxon>rosids</taxon>
        <taxon>malvids</taxon>
        <taxon>Malvales</taxon>
        <taxon>Malvaceae</taxon>
        <taxon>Malvoideae</taxon>
        <taxon>Gossypium</taxon>
    </lineage>
</organism>
<evidence type="ECO:0000313" key="5">
    <source>
        <dbReference type="Proteomes" id="UP000032304"/>
    </source>
</evidence>
<dbReference type="EMBL" id="CM001752">
    <property type="protein sequence ID" value="KJB83047.1"/>
    <property type="molecule type" value="Genomic_DNA"/>
</dbReference>
<dbReference type="GO" id="GO:0046872">
    <property type="term" value="F:metal ion binding"/>
    <property type="evidence" value="ECO:0007669"/>
    <property type="project" value="UniProtKB-KW"/>
</dbReference>
<evidence type="ECO:0000313" key="4">
    <source>
        <dbReference type="EMBL" id="KJB83047.1"/>
    </source>
</evidence>
<dbReference type="Pfam" id="PF13359">
    <property type="entry name" value="DDE_Tnp_4"/>
    <property type="match status" value="1"/>
</dbReference>
<gene>
    <name evidence="4" type="ORF">B456_013G226800</name>
</gene>
<proteinExistence type="predicted"/>
<protein>
    <recommendedName>
        <fullName evidence="3">DDE Tnp4 domain-containing protein</fullName>
    </recommendedName>
</protein>